<reference evidence="2 3" key="1">
    <citation type="submission" date="2020-07" db="EMBL/GenBank/DDBJ databases">
        <title>Chryseobacterium sp.cx-624.</title>
        <authorList>
            <person name="Yang C."/>
        </authorList>
    </citation>
    <scope>NUCLEOTIDE SEQUENCE [LARGE SCALE GENOMIC DNA]</scope>
    <source>
        <strain evidence="3">cx-624</strain>
        <strain evidence="2">Cx-624</strain>
    </source>
</reference>
<organism evidence="2 3">
    <name type="scientific">Marnyiella aurantia</name>
    <dbReference type="NCBI Taxonomy" id="2758037"/>
    <lineage>
        <taxon>Bacteria</taxon>
        <taxon>Pseudomonadati</taxon>
        <taxon>Bacteroidota</taxon>
        <taxon>Flavobacteriia</taxon>
        <taxon>Flavobacteriales</taxon>
        <taxon>Weeksellaceae</taxon>
        <taxon>Marnyiella</taxon>
    </lineage>
</organism>
<evidence type="ECO:0000313" key="1">
    <source>
        <dbReference type="EMBL" id="MBA5246084.1"/>
    </source>
</evidence>
<dbReference type="AlphaFoldDB" id="A0A7D7QY51"/>
<dbReference type="KEGG" id="cbau:H1R16_00490"/>
<keyword evidence="4" id="KW-1185">Reference proteome</keyword>
<name>A0A7D7QY51_9FLAO</name>
<dbReference type="Proteomes" id="UP000539710">
    <property type="component" value="Unassembled WGS sequence"/>
</dbReference>
<reference evidence="1" key="3">
    <citation type="submission" date="2020-07" db="EMBL/GenBank/DDBJ databases">
        <authorList>
            <person name="Yang C."/>
        </authorList>
    </citation>
    <scope>NUCLEOTIDE SEQUENCE</scope>
    <source>
        <strain evidence="1">Cx-624</strain>
    </source>
</reference>
<dbReference type="Proteomes" id="UP000515349">
    <property type="component" value="Chromosome"/>
</dbReference>
<sequence>MKIEIQENDITLVSLGATTEENRVVKREVTFEINGEQFTREILLEPNGTGEDYEDPEKFYMRNKEMVDANLIDFLSDHHLYNNQ</sequence>
<dbReference type="RefSeq" id="WP_181886186.1">
    <property type="nucleotide sequence ID" value="NZ_CP059472.1"/>
</dbReference>
<protein>
    <submittedName>
        <fullName evidence="2">Uncharacterized protein</fullName>
    </submittedName>
</protein>
<accession>A0A7D7QY51</accession>
<dbReference type="EMBL" id="CP059472">
    <property type="protein sequence ID" value="QMS98526.1"/>
    <property type="molecule type" value="Genomic_DNA"/>
</dbReference>
<reference evidence="4" key="2">
    <citation type="submission" date="2020-07" db="EMBL/GenBank/DDBJ databases">
        <title>Flavobacterium sp. xlx-214.</title>
        <authorList>
            <person name="Yang C."/>
        </authorList>
    </citation>
    <scope>NUCLEOTIDE SEQUENCE [LARGE SCALE GENOMIC DNA]</scope>
    <source>
        <strain evidence="4">CX-624</strain>
    </source>
</reference>
<evidence type="ECO:0000313" key="4">
    <source>
        <dbReference type="Proteomes" id="UP000539710"/>
    </source>
</evidence>
<evidence type="ECO:0000313" key="3">
    <source>
        <dbReference type="Proteomes" id="UP000515349"/>
    </source>
</evidence>
<evidence type="ECO:0000313" key="2">
    <source>
        <dbReference type="EMBL" id="QMS98526.1"/>
    </source>
</evidence>
<proteinExistence type="predicted"/>
<gene>
    <name evidence="2" type="ORF">H1R16_00490</name>
    <name evidence="1" type="ORF">H2507_02780</name>
</gene>
<dbReference type="EMBL" id="JACEUX010000001">
    <property type="protein sequence ID" value="MBA5246084.1"/>
    <property type="molecule type" value="Genomic_DNA"/>
</dbReference>